<protein>
    <recommendedName>
        <fullName evidence="3">ASCH domain-containing protein</fullName>
    </recommendedName>
</protein>
<dbReference type="Proteomes" id="UP000245370">
    <property type="component" value="Unassembled WGS sequence"/>
</dbReference>
<evidence type="ECO:0000313" key="2">
    <source>
        <dbReference type="Proteomes" id="UP000245370"/>
    </source>
</evidence>
<evidence type="ECO:0008006" key="3">
    <source>
        <dbReference type="Google" id="ProtNLM"/>
    </source>
</evidence>
<dbReference type="RefSeq" id="WP_109359936.1">
    <property type="nucleotide sequence ID" value="NZ_QFRJ01000009.1"/>
</dbReference>
<keyword evidence="2" id="KW-1185">Reference proteome</keyword>
<comment type="caution">
    <text evidence="1">The sequence shown here is derived from an EMBL/GenBank/DDBJ whole genome shotgun (WGS) entry which is preliminary data.</text>
</comment>
<proteinExistence type="predicted"/>
<name>A0A2U2XB33_9FLAO</name>
<reference evidence="1 2" key="1">
    <citation type="submission" date="2018-05" db="EMBL/GenBank/DDBJ databases">
        <title>Brumimicrobium oceani sp. nov., isolated from coastal sediment.</title>
        <authorList>
            <person name="Kou Y."/>
        </authorList>
    </citation>
    <scope>NUCLEOTIDE SEQUENCE [LARGE SCALE GENOMIC DNA]</scope>
    <source>
        <strain evidence="1 2">C305</strain>
    </source>
</reference>
<sequence>MQKLTLYEDIFDDLEKGKRTTIRKGRRNIELGELLLESTDIQRKKIVDVKMVYYSRLESVKKTDLENDGFTDHQDMWEKMQRFNPDIGLEDEVTVVIFNV</sequence>
<dbReference type="AlphaFoldDB" id="A0A2U2XB33"/>
<dbReference type="OrthoDB" id="1467670at2"/>
<reference evidence="1 2" key="2">
    <citation type="submission" date="2018-05" db="EMBL/GenBank/DDBJ databases">
        <authorList>
            <person name="Lanie J.A."/>
            <person name="Ng W.-L."/>
            <person name="Kazmierczak K.M."/>
            <person name="Andrzejewski T.M."/>
            <person name="Davidsen T.M."/>
            <person name="Wayne K.J."/>
            <person name="Tettelin H."/>
            <person name="Glass J.I."/>
            <person name="Rusch D."/>
            <person name="Podicherti R."/>
            <person name="Tsui H.-C.T."/>
            <person name="Winkler M.E."/>
        </authorList>
    </citation>
    <scope>NUCLEOTIDE SEQUENCE [LARGE SCALE GENOMIC DNA]</scope>
    <source>
        <strain evidence="1 2">C305</strain>
    </source>
</reference>
<evidence type="ECO:0000313" key="1">
    <source>
        <dbReference type="EMBL" id="PWH84973.1"/>
    </source>
</evidence>
<accession>A0A2U2XB33</accession>
<gene>
    <name evidence="1" type="ORF">DIT68_11405</name>
</gene>
<organism evidence="1 2">
    <name type="scientific">Brumimicrobium oceani</name>
    <dbReference type="NCBI Taxonomy" id="2100725"/>
    <lineage>
        <taxon>Bacteria</taxon>
        <taxon>Pseudomonadati</taxon>
        <taxon>Bacteroidota</taxon>
        <taxon>Flavobacteriia</taxon>
        <taxon>Flavobacteriales</taxon>
        <taxon>Crocinitomicaceae</taxon>
        <taxon>Brumimicrobium</taxon>
    </lineage>
</organism>
<dbReference type="EMBL" id="QFRJ01000009">
    <property type="protein sequence ID" value="PWH84973.1"/>
    <property type="molecule type" value="Genomic_DNA"/>
</dbReference>